<evidence type="ECO:0000256" key="1">
    <source>
        <dbReference type="PROSITE-ProRule" id="PRU00339"/>
    </source>
</evidence>
<dbReference type="PANTHER" id="PTHR12558">
    <property type="entry name" value="CELL DIVISION CYCLE 16,23,27"/>
    <property type="match status" value="1"/>
</dbReference>
<dbReference type="InterPro" id="IPR019734">
    <property type="entry name" value="TPR_rpt"/>
</dbReference>
<sequence>MLAGLGPLQAEAKRGPQSALELYARARIGDGTDAVRSYSAALTAAPNEPTVALYAYRQAVAGGDYALALRAAQTLERTGFLTPDARLLLYVAALRDHDWKAASARLADIAREANFAFMVPVLADWLTLGSEREPASVPVKKTLTSGDAYTQENRALLMLARGDEAEGSIFVKTLWPLDPYRSQSLRLTAAATLADRGQRDAATALLIADDYATVAAKSQIAKRRSLHIGIDSPAGGAAFLFSRMAGDLITQGSGRAAVTLARFAQFADPENPRVALIAAGALAIGSDDDKATALGLASQVRKDPVYGNDAASLRIDLLEQLGNVDQAVAEARARAKGSINDLARVGDIEARRGKFTEAANIFRQVLAARPGDQASGILLFAIGNALDQAGDWKAARPYLERALTLTPGDPALLNELGYGLIEHGEDMERAVKFLDAAAQIKPESAAIMDSVGWANYRLGNYDLAIASLEKAVAVNNGDPEIDEHLGDAYWRDGRHIAARYSWAAARIQADGPMATRLDTKIERGLP</sequence>
<organism evidence="2 3">
    <name type="scientific">Sphingomonas paeninsulae</name>
    <dbReference type="NCBI Taxonomy" id="2319844"/>
    <lineage>
        <taxon>Bacteria</taxon>
        <taxon>Pseudomonadati</taxon>
        <taxon>Pseudomonadota</taxon>
        <taxon>Alphaproteobacteria</taxon>
        <taxon>Sphingomonadales</taxon>
        <taxon>Sphingomonadaceae</taxon>
        <taxon>Sphingomonas</taxon>
    </lineage>
</organism>
<keyword evidence="1" id="KW-0802">TPR repeat</keyword>
<dbReference type="SMART" id="SM00028">
    <property type="entry name" value="TPR"/>
    <property type="match status" value="4"/>
</dbReference>
<evidence type="ECO:0000313" key="3">
    <source>
        <dbReference type="Proteomes" id="UP000276254"/>
    </source>
</evidence>
<reference evidence="2 3" key="1">
    <citation type="submission" date="2018-09" db="EMBL/GenBank/DDBJ databases">
        <title>Sphingomonas peninsula sp. nov., isolated from fildes peninsula, Antarctic soil.</title>
        <authorList>
            <person name="Yingchao G."/>
        </authorList>
    </citation>
    <scope>NUCLEOTIDE SEQUENCE [LARGE SCALE GENOMIC DNA]</scope>
    <source>
        <strain evidence="2 3">YZ-8</strain>
    </source>
</reference>
<name>A0A494TP00_SPHPE</name>
<dbReference type="SUPFAM" id="SSF48452">
    <property type="entry name" value="TPR-like"/>
    <property type="match status" value="1"/>
</dbReference>
<dbReference type="InterPro" id="IPR011990">
    <property type="entry name" value="TPR-like_helical_dom_sf"/>
</dbReference>
<dbReference type="Gene3D" id="1.25.40.10">
    <property type="entry name" value="Tetratricopeptide repeat domain"/>
    <property type="match status" value="1"/>
</dbReference>
<protein>
    <submittedName>
        <fullName evidence="2">Uncharacterized protein</fullName>
    </submittedName>
</protein>
<feature type="repeat" description="TPR" evidence="1">
    <location>
        <begin position="376"/>
        <end position="409"/>
    </location>
</feature>
<dbReference type="KEGG" id="spha:D3Y57_18465"/>
<dbReference type="AlphaFoldDB" id="A0A494TP00"/>
<accession>A0A494TP00</accession>
<gene>
    <name evidence="2" type="ORF">D3Y57_18465</name>
</gene>
<evidence type="ECO:0000313" key="2">
    <source>
        <dbReference type="EMBL" id="AYJ87536.1"/>
    </source>
</evidence>
<proteinExistence type="predicted"/>
<dbReference type="EMBL" id="CP032829">
    <property type="protein sequence ID" value="AYJ87536.1"/>
    <property type="molecule type" value="Genomic_DNA"/>
</dbReference>
<feature type="repeat" description="TPR" evidence="1">
    <location>
        <begin position="339"/>
        <end position="372"/>
    </location>
</feature>
<dbReference type="PANTHER" id="PTHR12558:SF13">
    <property type="entry name" value="CELL DIVISION CYCLE PROTEIN 27 HOMOLOG"/>
    <property type="match status" value="1"/>
</dbReference>
<keyword evidence="3" id="KW-1185">Reference proteome</keyword>
<dbReference type="OrthoDB" id="9766710at2"/>
<dbReference type="Proteomes" id="UP000276254">
    <property type="component" value="Chromosome"/>
</dbReference>
<dbReference type="PROSITE" id="PS50005">
    <property type="entry name" value="TPR"/>
    <property type="match status" value="2"/>
</dbReference>
<dbReference type="Pfam" id="PF13432">
    <property type="entry name" value="TPR_16"/>
    <property type="match status" value="2"/>
</dbReference>